<evidence type="ECO:0000313" key="3">
    <source>
        <dbReference type="Proteomes" id="UP000776651"/>
    </source>
</evidence>
<evidence type="ECO:0000256" key="1">
    <source>
        <dbReference type="SAM" id="Phobius"/>
    </source>
</evidence>
<feature type="transmembrane region" description="Helical" evidence="1">
    <location>
        <begin position="30"/>
        <end position="48"/>
    </location>
</feature>
<gene>
    <name evidence="2" type="ORF">K3177_00080</name>
</gene>
<proteinExistence type="predicted"/>
<protein>
    <recommendedName>
        <fullName evidence="4">PEP-CTERM protein-sorting domain-containing protein</fullName>
    </recommendedName>
</protein>
<name>A0ABS7JA55_9SPHN</name>
<dbReference type="EMBL" id="JAIGNQ010000001">
    <property type="protein sequence ID" value="MBX7486901.1"/>
    <property type="molecule type" value="Genomic_DNA"/>
</dbReference>
<dbReference type="RefSeq" id="WP_158246551.1">
    <property type="nucleotide sequence ID" value="NZ_JAIGNQ010000001.1"/>
</dbReference>
<evidence type="ECO:0000313" key="2">
    <source>
        <dbReference type="EMBL" id="MBX7486901.1"/>
    </source>
</evidence>
<dbReference type="Proteomes" id="UP000776651">
    <property type="component" value="Unassembled WGS sequence"/>
</dbReference>
<keyword evidence="1" id="KW-0472">Membrane</keyword>
<organism evidence="2 3">
    <name type="scientific">Qipengyuania pacifica</name>
    <dbReference type="NCBI Taxonomy" id="2860199"/>
    <lineage>
        <taxon>Bacteria</taxon>
        <taxon>Pseudomonadati</taxon>
        <taxon>Pseudomonadota</taxon>
        <taxon>Alphaproteobacteria</taxon>
        <taxon>Sphingomonadales</taxon>
        <taxon>Erythrobacteraceae</taxon>
        <taxon>Qipengyuania</taxon>
    </lineage>
</organism>
<keyword evidence="3" id="KW-1185">Reference proteome</keyword>
<sequence>MTLQFVSLAAQIANIGGSTAMHMQMVEPSAMVLVLIGLAGVVVGRFLLGRNPD</sequence>
<reference evidence="2 3" key="1">
    <citation type="submission" date="2021-08" db="EMBL/GenBank/DDBJ databases">
        <title>Comparative Genomics Analysis of the Genus Qipengyuania Reveals Extensive Genetic Diversity and Metabolic Versatility, Including the Description of Fifteen Novel Species.</title>
        <authorList>
            <person name="Liu Y."/>
        </authorList>
    </citation>
    <scope>NUCLEOTIDE SEQUENCE [LARGE SCALE GENOMIC DNA]</scope>
    <source>
        <strain evidence="2 3">GH25</strain>
    </source>
</reference>
<keyword evidence="1" id="KW-0812">Transmembrane</keyword>
<evidence type="ECO:0008006" key="4">
    <source>
        <dbReference type="Google" id="ProtNLM"/>
    </source>
</evidence>
<keyword evidence="1" id="KW-1133">Transmembrane helix</keyword>
<accession>A0ABS7JA55</accession>
<comment type="caution">
    <text evidence="2">The sequence shown here is derived from an EMBL/GenBank/DDBJ whole genome shotgun (WGS) entry which is preliminary data.</text>
</comment>